<keyword evidence="1" id="KW-0812">Transmembrane</keyword>
<comment type="caution">
    <text evidence="2">The sequence shown here is derived from an EMBL/GenBank/DDBJ whole genome shotgun (WGS) entry which is preliminary data.</text>
</comment>
<accession>A0ABS3Q4M6</accession>
<reference evidence="2 3" key="1">
    <citation type="submission" date="2021-03" db="EMBL/GenBank/DDBJ databases">
        <title>Thiomicrorhabdus sp.nov.,novel sulfur-oxidizing bacteria isolated from coastal sediment.</title>
        <authorList>
            <person name="Liu X."/>
        </authorList>
    </citation>
    <scope>NUCLEOTIDE SEQUENCE [LARGE SCALE GENOMIC DNA]</scope>
    <source>
        <strain evidence="2 3">6S2-11</strain>
    </source>
</reference>
<dbReference type="Proteomes" id="UP000664835">
    <property type="component" value="Unassembled WGS sequence"/>
</dbReference>
<evidence type="ECO:0000256" key="1">
    <source>
        <dbReference type="SAM" id="Phobius"/>
    </source>
</evidence>
<feature type="transmembrane region" description="Helical" evidence="1">
    <location>
        <begin position="96"/>
        <end position="113"/>
    </location>
</feature>
<protein>
    <recommendedName>
        <fullName evidence="4">Protein PsiE</fullName>
    </recommendedName>
</protein>
<keyword evidence="1" id="KW-1133">Transmembrane helix</keyword>
<evidence type="ECO:0000313" key="3">
    <source>
        <dbReference type="Proteomes" id="UP000664835"/>
    </source>
</evidence>
<dbReference type="RefSeq" id="WP_208149020.1">
    <property type="nucleotide sequence ID" value="NZ_JAGETV010000009.1"/>
</dbReference>
<organism evidence="2 3">
    <name type="scientific">Thiomicrorhabdus marina</name>
    <dbReference type="NCBI Taxonomy" id="2818442"/>
    <lineage>
        <taxon>Bacteria</taxon>
        <taxon>Pseudomonadati</taxon>
        <taxon>Pseudomonadota</taxon>
        <taxon>Gammaproteobacteria</taxon>
        <taxon>Thiotrichales</taxon>
        <taxon>Piscirickettsiaceae</taxon>
        <taxon>Thiomicrorhabdus</taxon>
    </lineage>
</organism>
<feature type="transmembrane region" description="Helical" evidence="1">
    <location>
        <begin position="23"/>
        <end position="49"/>
    </location>
</feature>
<proteinExistence type="predicted"/>
<keyword evidence="1" id="KW-0472">Membrane</keyword>
<evidence type="ECO:0000313" key="2">
    <source>
        <dbReference type="EMBL" id="MBO1927274.1"/>
    </source>
</evidence>
<keyword evidence="3" id="KW-1185">Reference proteome</keyword>
<dbReference type="EMBL" id="JAGETV010000009">
    <property type="protein sequence ID" value="MBO1927274.1"/>
    <property type="molecule type" value="Genomic_DNA"/>
</dbReference>
<name>A0ABS3Q4M6_9GAMM</name>
<feature type="transmembrane region" description="Helical" evidence="1">
    <location>
        <begin position="70"/>
        <end position="90"/>
    </location>
</feature>
<feature type="transmembrane region" description="Helical" evidence="1">
    <location>
        <begin position="125"/>
        <end position="143"/>
    </location>
</feature>
<gene>
    <name evidence="2" type="ORF">J3998_06755</name>
</gene>
<evidence type="ECO:0008006" key="4">
    <source>
        <dbReference type="Google" id="ProtNLM"/>
    </source>
</evidence>
<sequence length="160" mass="18522">MDHKPSVSDHLQNLFQNQAESSLIVLVNALRLFFIVFMVIYLMVCLFSITDKLFSFIMAQGALDFLSMKILLTDALFTLIVLAIVKALFINDSFSYALTFLEIAFVVIIRKLILLETIPEENWTLLILGLISTSFFILIIYIHNLKRRWDNLDKQEKNKS</sequence>